<gene>
    <name evidence="1" type="ORF">JCM19237_2271</name>
</gene>
<proteinExistence type="predicted"/>
<comment type="caution">
    <text evidence="1">The sequence shown here is derived from an EMBL/GenBank/DDBJ whole genome shotgun (WGS) entry which is preliminary data.</text>
</comment>
<accession>A0A090QLW0</accession>
<dbReference type="AlphaFoldDB" id="A0A090QLW0"/>
<organism evidence="1 2">
    <name type="scientific">Photobacterium aphoticum</name>
    <dbReference type="NCBI Taxonomy" id="754436"/>
    <lineage>
        <taxon>Bacteria</taxon>
        <taxon>Pseudomonadati</taxon>
        <taxon>Pseudomonadota</taxon>
        <taxon>Gammaproteobacteria</taxon>
        <taxon>Vibrionales</taxon>
        <taxon>Vibrionaceae</taxon>
        <taxon>Photobacterium</taxon>
    </lineage>
</organism>
<protein>
    <submittedName>
        <fullName evidence="1">Uncharacterized protein</fullName>
    </submittedName>
</protein>
<dbReference type="Proteomes" id="UP000029227">
    <property type="component" value="Unassembled WGS sequence"/>
</dbReference>
<name>A0A090QLW0_9GAMM</name>
<evidence type="ECO:0000313" key="2">
    <source>
        <dbReference type="Proteomes" id="UP000029227"/>
    </source>
</evidence>
<evidence type="ECO:0000313" key="1">
    <source>
        <dbReference type="EMBL" id="GAL04120.1"/>
    </source>
</evidence>
<reference evidence="1 2" key="1">
    <citation type="journal article" date="2014" name="Genome Announc.">
        <title>Draft Genome Sequences of Two Vibrionaceae Species, Vibrio ponticus C121 and Photobacterium aphoticum C119, Isolated as Coral Reef Microbiota.</title>
        <authorList>
            <person name="Al-saari N."/>
            <person name="Meirelles P.M."/>
            <person name="Mino S."/>
            <person name="Suda W."/>
            <person name="Oshima K."/>
            <person name="Hattori M."/>
            <person name="Ohkuma M."/>
            <person name="Thompson F.L."/>
            <person name="Gomez-Gil B."/>
            <person name="Sawabe T."/>
            <person name="Sawabe T."/>
        </authorList>
    </citation>
    <scope>NUCLEOTIDE SEQUENCE [LARGE SCALE GENOMIC DNA]</scope>
    <source>
        <strain evidence="1 2">JCM 19237</strain>
    </source>
</reference>
<sequence length="38" mass="4329">MDLYGGFTQPHDSPDMTEMVDTVETIQNTVELQTNIKE</sequence>
<dbReference type="EMBL" id="BBMN01000003">
    <property type="protein sequence ID" value="GAL04120.1"/>
    <property type="molecule type" value="Genomic_DNA"/>
</dbReference>